<sequence>MSRRIRWVAAFLLLCFVALVVQLSVIQVAKAHAYANAPGNPRVADVVTNDPRGVIEAADGTVLAESVPAPKGNPFGYKYERVYPQGALYEDVVGYDSPLYGLHGVEATYNSYLEAHDAPIKTIGDLFSNRLETDTVTLTIEPALQQAAAQALGSGSGAVVALDPQTGAVLAMYSSPAANPNPLVSLNPATEHAAYAADIAGNPGGPNFPPLLPMAYRDSFAPGSTFKIVTTSAAYMLTPQYVTKKYPAYRCLPPGSIQGQTTYLCNYDKEDCGGDIAQLLPPSCDTGYSLLAQDIGPTNLYDEALRFGFDQQPPIDLPHSPYEISEFEPPSFYQHALIFLSFAAIGQKNTSATPLQMAMVAAAIADHGTIMTPHVMAEIRDGQGNVVARYHPTVWKRPDSPAAAAAIAHLMRLVTTQSNGTAYGIFNPADDVAAKTGTAQVGPNNSLTTDWMIAFAPASHPVIAVAVVVPDRPGSGTGAADAGPIANHVINVALGH</sequence>
<protein>
    <submittedName>
        <fullName evidence="3">Penicillin-binding transpeptidase domain-containing protein</fullName>
    </submittedName>
</protein>
<feature type="domain" description="Penicillin binding protein A dimerisation" evidence="2">
    <location>
        <begin position="52"/>
        <end position="118"/>
    </location>
</feature>
<dbReference type="Proteomes" id="UP001589788">
    <property type="component" value="Unassembled WGS sequence"/>
</dbReference>
<dbReference type="EMBL" id="JBHLYQ010000031">
    <property type="protein sequence ID" value="MFC0081448.1"/>
    <property type="molecule type" value="Genomic_DNA"/>
</dbReference>
<evidence type="ECO:0000259" key="2">
    <source>
        <dbReference type="Pfam" id="PF21922"/>
    </source>
</evidence>
<name>A0ABV6C2B5_9ACTN</name>
<dbReference type="RefSeq" id="WP_377788683.1">
    <property type="nucleotide sequence ID" value="NZ_JBHLYQ010000031.1"/>
</dbReference>
<comment type="caution">
    <text evidence="3">The sequence shown here is derived from an EMBL/GenBank/DDBJ whole genome shotgun (WGS) entry which is preliminary data.</text>
</comment>
<dbReference type="Gene3D" id="3.40.710.10">
    <property type="entry name" value="DD-peptidase/beta-lactamase superfamily"/>
    <property type="match status" value="1"/>
</dbReference>
<evidence type="ECO:0000313" key="3">
    <source>
        <dbReference type="EMBL" id="MFC0081448.1"/>
    </source>
</evidence>
<dbReference type="Pfam" id="PF00905">
    <property type="entry name" value="Transpeptidase"/>
    <property type="match status" value="1"/>
</dbReference>
<gene>
    <name evidence="3" type="ORF">ACFFRE_04700</name>
</gene>
<accession>A0ABV6C2B5</accession>
<dbReference type="InterPro" id="IPR001460">
    <property type="entry name" value="PCN-bd_Tpept"/>
</dbReference>
<evidence type="ECO:0000259" key="1">
    <source>
        <dbReference type="Pfam" id="PF00905"/>
    </source>
</evidence>
<dbReference type="InterPro" id="IPR054120">
    <property type="entry name" value="PBPA_dimer"/>
</dbReference>
<reference evidence="3 4" key="1">
    <citation type="submission" date="2024-09" db="EMBL/GenBank/DDBJ databases">
        <authorList>
            <person name="Sun Q."/>
            <person name="Mori K."/>
        </authorList>
    </citation>
    <scope>NUCLEOTIDE SEQUENCE [LARGE SCALE GENOMIC DNA]</scope>
    <source>
        <strain evidence="3 4">JCM 15389</strain>
    </source>
</reference>
<dbReference type="Gene3D" id="3.90.1310.10">
    <property type="entry name" value="Penicillin-binding protein 2a (Domain 2)"/>
    <property type="match status" value="1"/>
</dbReference>
<organism evidence="3 4">
    <name type="scientific">Aciditerrimonas ferrireducens</name>
    <dbReference type="NCBI Taxonomy" id="667306"/>
    <lineage>
        <taxon>Bacteria</taxon>
        <taxon>Bacillati</taxon>
        <taxon>Actinomycetota</taxon>
        <taxon>Acidimicrobiia</taxon>
        <taxon>Acidimicrobiales</taxon>
        <taxon>Acidimicrobiaceae</taxon>
        <taxon>Aciditerrimonas</taxon>
    </lineage>
</organism>
<dbReference type="PANTHER" id="PTHR30627:SF24">
    <property type="entry name" value="PENICILLIN-BINDING PROTEIN 4B"/>
    <property type="match status" value="1"/>
</dbReference>
<proteinExistence type="predicted"/>
<dbReference type="PANTHER" id="PTHR30627">
    <property type="entry name" value="PEPTIDOGLYCAN D,D-TRANSPEPTIDASE"/>
    <property type="match status" value="1"/>
</dbReference>
<keyword evidence="4" id="KW-1185">Reference proteome</keyword>
<dbReference type="SUPFAM" id="SSF56601">
    <property type="entry name" value="beta-lactamase/transpeptidase-like"/>
    <property type="match status" value="1"/>
</dbReference>
<dbReference type="InterPro" id="IPR050515">
    <property type="entry name" value="Beta-lactam/transpept"/>
</dbReference>
<dbReference type="InterPro" id="IPR012338">
    <property type="entry name" value="Beta-lactam/transpept-like"/>
</dbReference>
<evidence type="ECO:0000313" key="4">
    <source>
        <dbReference type="Proteomes" id="UP001589788"/>
    </source>
</evidence>
<dbReference type="Pfam" id="PF21922">
    <property type="entry name" value="PBP_dimer_2"/>
    <property type="match status" value="1"/>
</dbReference>
<feature type="domain" description="Penicillin-binding protein transpeptidase" evidence="1">
    <location>
        <begin position="157"/>
        <end position="490"/>
    </location>
</feature>